<evidence type="ECO:0008006" key="4">
    <source>
        <dbReference type="Google" id="ProtNLM"/>
    </source>
</evidence>
<feature type="chain" id="PRO_5013232493" description="PEP-CTERM protein-sorting domain-containing protein" evidence="1">
    <location>
        <begin position="34"/>
        <end position="247"/>
    </location>
</feature>
<gene>
    <name evidence="2" type="ORF">SAMN02949497_1958</name>
</gene>
<sequence length="247" mass="25226">MRSDSRFPPACGSHSWLSCAVLALLALADPATSAPIVHTGLTGTGYAGGMSYSGSFTQDDEYQVIAFSLGAPGVVDFISFGADGGSNGAGASVAAGGFIPVVSVFAGGNGRADDFQTLASHDGGSGGDHDIAFQLILEAGLYYAVVAVYANADPGTLPQHLVAASPYTDDYLQYNSVAEIGIDNFTYWDWGNGSGDSPFWTPDSTERGGGWALDIASGPVPVPEPGTATLAALGLAALWRTRPGHKS</sequence>
<protein>
    <recommendedName>
        <fullName evidence="4">PEP-CTERM protein-sorting domain-containing protein</fullName>
    </recommendedName>
</protein>
<dbReference type="AlphaFoldDB" id="A0A1Y6CWK2"/>
<dbReference type="EMBL" id="FXAM01000001">
    <property type="protein sequence ID" value="SMF94636.1"/>
    <property type="molecule type" value="Genomic_DNA"/>
</dbReference>
<keyword evidence="1" id="KW-0732">Signal</keyword>
<evidence type="ECO:0000313" key="2">
    <source>
        <dbReference type="EMBL" id="SMF94636.1"/>
    </source>
</evidence>
<feature type="signal peptide" evidence="1">
    <location>
        <begin position="1"/>
        <end position="33"/>
    </location>
</feature>
<evidence type="ECO:0000313" key="3">
    <source>
        <dbReference type="Proteomes" id="UP000192923"/>
    </source>
</evidence>
<evidence type="ECO:0000256" key="1">
    <source>
        <dbReference type="SAM" id="SignalP"/>
    </source>
</evidence>
<reference evidence="2 3" key="1">
    <citation type="submission" date="2016-12" db="EMBL/GenBank/DDBJ databases">
        <authorList>
            <person name="Song W.-J."/>
            <person name="Kurnit D.M."/>
        </authorList>
    </citation>
    <scope>NUCLEOTIDE SEQUENCE [LARGE SCALE GENOMIC DNA]</scope>
    <source>
        <strain evidence="2 3">175</strain>
    </source>
</reference>
<dbReference type="Proteomes" id="UP000192923">
    <property type="component" value="Unassembled WGS sequence"/>
</dbReference>
<accession>A0A1Y6CWK2</accession>
<organism evidence="2 3">
    <name type="scientific">Methylomagnum ishizawai</name>
    <dbReference type="NCBI Taxonomy" id="1760988"/>
    <lineage>
        <taxon>Bacteria</taxon>
        <taxon>Pseudomonadati</taxon>
        <taxon>Pseudomonadota</taxon>
        <taxon>Gammaproteobacteria</taxon>
        <taxon>Methylococcales</taxon>
        <taxon>Methylococcaceae</taxon>
        <taxon>Methylomagnum</taxon>
    </lineage>
</organism>
<proteinExistence type="predicted"/>
<dbReference type="PROSITE" id="PS51257">
    <property type="entry name" value="PROKAR_LIPOPROTEIN"/>
    <property type="match status" value="1"/>
</dbReference>
<dbReference type="RefSeq" id="WP_085212185.1">
    <property type="nucleotide sequence ID" value="NZ_FXAM01000001.1"/>
</dbReference>
<dbReference type="NCBIfam" id="NF038127">
    <property type="entry name" value="FDP_fam"/>
    <property type="match status" value="1"/>
</dbReference>
<keyword evidence="3" id="KW-1185">Reference proteome</keyword>
<name>A0A1Y6CWK2_9GAMM</name>